<dbReference type="InterPro" id="IPR045731">
    <property type="entry name" value="DUF6085"/>
</dbReference>
<gene>
    <name evidence="1" type="ORF">JM949_06425</name>
</gene>
<dbReference type="Proteomes" id="UP000622245">
    <property type="component" value="Unassembled WGS sequence"/>
</dbReference>
<sequence>MTDTPASADATVLAALAAACGYHDGPDCEHCVDTLNRVRDKGMTDAQILADLELFRVDHNLWADVTRLRIELERATTERVALVLTSLGMTPTVDDDPRHIIEFRPDGWTIKHPLACRPRLFDCPVNRAAETELGTKRCPAPPPGRYECRAGDGDLVGMFLLGDRVDQAEG</sequence>
<dbReference type="Pfam" id="PF19563">
    <property type="entry name" value="DUF6085"/>
    <property type="match status" value="1"/>
</dbReference>
<name>A0ABS1YCI8_9ACTN</name>
<organism evidence="1 2">
    <name type="scientific">Micromonospora tarensis</name>
    <dbReference type="NCBI Taxonomy" id="2806100"/>
    <lineage>
        <taxon>Bacteria</taxon>
        <taxon>Bacillati</taxon>
        <taxon>Actinomycetota</taxon>
        <taxon>Actinomycetes</taxon>
        <taxon>Micromonosporales</taxon>
        <taxon>Micromonosporaceae</taxon>
        <taxon>Micromonospora</taxon>
    </lineage>
</organism>
<dbReference type="RefSeq" id="WP_203147524.1">
    <property type="nucleotide sequence ID" value="NZ_JAEVHL010000017.1"/>
</dbReference>
<dbReference type="EMBL" id="JAEVHL010000017">
    <property type="protein sequence ID" value="MBM0275118.1"/>
    <property type="molecule type" value="Genomic_DNA"/>
</dbReference>
<protein>
    <submittedName>
        <fullName evidence="1">Uncharacterized protein</fullName>
    </submittedName>
</protein>
<comment type="caution">
    <text evidence="1">The sequence shown here is derived from an EMBL/GenBank/DDBJ whole genome shotgun (WGS) entry which is preliminary data.</text>
</comment>
<evidence type="ECO:0000313" key="1">
    <source>
        <dbReference type="EMBL" id="MBM0275118.1"/>
    </source>
</evidence>
<proteinExistence type="predicted"/>
<evidence type="ECO:0000313" key="2">
    <source>
        <dbReference type="Proteomes" id="UP000622245"/>
    </source>
</evidence>
<reference evidence="1 2" key="1">
    <citation type="submission" date="2021-01" db="EMBL/GenBank/DDBJ databases">
        <title>Draft genome sequence of Micromonospora sp. strain STR1s_6.</title>
        <authorList>
            <person name="Karlyshev A."/>
            <person name="Jawad R."/>
        </authorList>
    </citation>
    <scope>NUCLEOTIDE SEQUENCE [LARGE SCALE GENOMIC DNA]</scope>
    <source>
        <strain evidence="1 2">STR1S-6</strain>
    </source>
</reference>
<keyword evidence="2" id="KW-1185">Reference proteome</keyword>
<accession>A0ABS1YCI8</accession>